<accession>A0ABQ9YER7</accession>
<evidence type="ECO:0008006" key="4">
    <source>
        <dbReference type="Google" id="ProtNLM"/>
    </source>
</evidence>
<dbReference type="InterPro" id="IPR009072">
    <property type="entry name" value="Histone-fold"/>
</dbReference>
<gene>
    <name evidence="2" type="ORF">BLNAU_2921</name>
</gene>
<comment type="caution">
    <text evidence="2">The sequence shown here is derived from an EMBL/GenBank/DDBJ whole genome shotgun (WGS) entry which is preliminary data.</text>
</comment>
<evidence type="ECO:0000256" key="1">
    <source>
        <dbReference type="SAM" id="MobiDB-lite"/>
    </source>
</evidence>
<reference evidence="2 3" key="1">
    <citation type="journal article" date="2022" name="bioRxiv">
        <title>Genomics of Preaxostyla Flagellates Illuminates Evolutionary Transitions and the Path Towards Mitochondrial Loss.</title>
        <authorList>
            <person name="Novak L.V.F."/>
            <person name="Treitli S.C."/>
            <person name="Pyrih J."/>
            <person name="Halakuc P."/>
            <person name="Pipaliya S.V."/>
            <person name="Vacek V."/>
            <person name="Brzon O."/>
            <person name="Soukal P."/>
            <person name="Eme L."/>
            <person name="Dacks J.B."/>
            <person name="Karnkowska A."/>
            <person name="Elias M."/>
            <person name="Hampl V."/>
        </authorList>
    </citation>
    <scope>NUCLEOTIDE SEQUENCE [LARGE SCALE GENOMIC DNA]</scope>
    <source>
        <strain evidence="2">NAU3</strain>
        <tissue evidence="2">Gut</tissue>
    </source>
</reference>
<keyword evidence="3" id="KW-1185">Reference proteome</keyword>
<protein>
    <recommendedName>
        <fullName evidence="4">Transcription factor CBF/NF-Y/archaeal histone domain-containing protein</fullName>
    </recommendedName>
</protein>
<organism evidence="2 3">
    <name type="scientific">Blattamonas nauphoetae</name>
    <dbReference type="NCBI Taxonomy" id="2049346"/>
    <lineage>
        <taxon>Eukaryota</taxon>
        <taxon>Metamonada</taxon>
        <taxon>Preaxostyla</taxon>
        <taxon>Oxymonadida</taxon>
        <taxon>Blattamonas</taxon>
    </lineage>
</organism>
<evidence type="ECO:0000313" key="3">
    <source>
        <dbReference type="Proteomes" id="UP001281761"/>
    </source>
</evidence>
<dbReference type="Gene3D" id="1.10.20.10">
    <property type="entry name" value="Histone, subunit A"/>
    <property type="match status" value="1"/>
</dbReference>
<feature type="region of interest" description="Disordered" evidence="1">
    <location>
        <begin position="1"/>
        <end position="29"/>
    </location>
</feature>
<proteinExistence type="predicted"/>
<evidence type="ECO:0000313" key="2">
    <source>
        <dbReference type="EMBL" id="KAK2962261.1"/>
    </source>
</evidence>
<name>A0ABQ9YER7_9EUKA</name>
<dbReference type="EMBL" id="JARBJD010000012">
    <property type="protein sequence ID" value="KAK2962261.1"/>
    <property type="molecule type" value="Genomic_DNA"/>
</dbReference>
<sequence>MATSLPKKQKRQESTSSELNTGDLLHDDNSSRITCTFAPAIISKIMGENEEVSIIPQESKNIMKTATERFVHVFLRDLKKWIKSQASENTGVTSDILKRFVTESPKYRFLSPVFQSSETGLN</sequence>
<dbReference type="Proteomes" id="UP001281761">
    <property type="component" value="Unassembled WGS sequence"/>
</dbReference>